<name>A0A1Z3NC55_BDEBC</name>
<dbReference type="InterPro" id="IPR006664">
    <property type="entry name" value="OMP_bac"/>
</dbReference>
<dbReference type="Pfam" id="PF00691">
    <property type="entry name" value="OmpA"/>
    <property type="match status" value="1"/>
</dbReference>
<gene>
    <name evidence="7" type="ORF">B9G79_16470</name>
</gene>
<accession>A0A1Z3NC55</accession>
<dbReference type="Gene3D" id="3.30.1330.60">
    <property type="entry name" value="OmpA-like domain"/>
    <property type="match status" value="1"/>
</dbReference>
<comment type="subcellular location">
    <subcellularLocation>
        <location evidence="1">Cell outer membrane</location>
    </subcellularLocation>
</comment>
<dbReference type="PANTHER" id="PTHR30329">
    <property type="entry name" value="STATOR ELEMENT OF FLAGELLAR MOTOR COMPLEX"/>
    <property type="match status" value="1"/>
</dbReference>
<feature type="region of interest" description="Disordered" evidence="5">
    <location>
        <begin position="28"/>
        <end position="51"/>
    </location>
</feature>
<organism evidence="7 8">
    <name type="scientific">Bdellovibrio bacteriovorus</name>
    <dbReference type="NCBI Taxonomy" id="959"/>
    <lineage>
        <taxon>Bacteria</taxon>
        <taxon>Pseudomonadati</taxon>
        <taxon>Bdellovibrionota</taxon>
        <taxon>Bdellovibrionia</taxon>
        <taxon>Bdellovibrionales</taxon>
        <taxon>Pseudobdellovibrionaceae</taxon>
        <taxon>Bdellovibrio</taxon>
    </lineage>
</organism>
<dbReference type="OrthoDB" id="9763897at2"/>
<feature type="domain" description="OmpA-like" evidence="6">
    <location>
        <begin position="55"/>
        <end position="171"/>
    </location>
</feature>
<dbReference type="PRINTS" id="PR01021">
    <property type="entry name" value="OMPADOMAIN"/>
</dbReference>
<evidence type="ECO:0000313" key="8">
    <source>
        <dbReference type="Proteomes" id="UP000197003"/>
    </source>
</evidence>
<evidence type="ECO:0000256" key="1">
    <source>
        <dbReference type="ARBA" id="ARBA00004442"/>
    </source>
</evidence>
<dbReference type="InterPro" id="IPR050330">
    <property type="entry name" value="Bact_OuterMem_StrucFunc"/>
</dbReference>
<reference evidence="7 8" key="1">
    <citation type="submission" date="2017-04" db="EMBL/GenBank/DDBJ databases">
        <title>Whole genome sequence of Bdellovibrio bacteriovorus strain SSB218315.</title>
        <authorList>
            <person name="Oyedara O."/>
            <person name="Rodriguez-Perez M.A."/>
        </authorList>
    </citation>
    <scope>NUCLEOTIDE SEQUENCE [LARGE SCALE GENOMIC DNA]</scope>
    <source>
        <strain evidence="7 8">SSB218315</strain>
    </source>
</reference>
<dbReference type="EMBL" id="CP020946">
    <property type="protein sequence ID" value="ASD65049.1"/>
    <property type="molecule type" value="Genomic_DNA"/>
</dbReference>
<evidence type="ECO:0000256" key="3">
    <source>
        <dbReference type="ARBA" id="ARBA00023237"/>
    </source>
</evidence>
<dbReference type="SUPFAM" id="SSF103088">
    <property type="entry name" value="OmpA-like"/>
    <property type="match status" value="1"/>
</dbReference>
<dbReference type="InterPro" id="IPR006665">
    <property type="entry name" value="OmpA-like"/>
</dbReference>
<evidence type="ECO:0000256" key="4">
    <source>
        <dbReference type="PROSITE-ProRule" id="PRU00473"/>
    </source>
</evidence>
<dbReference type="Proteomes" id="UP000197003">
    <property type="component" value="Chromosome"/>
</dbReference>
<protein>
    <recommendedName>
        <fullName evidence="6">OmpA-like domain-containing protein</fullName>
    </recommendedName>
</protein>
<dbReference type="AlphaFoldDB" id="A0A1Z3NC55"/>
<dbReference type="PANTHER" id="PTHR30329:SF21">
    <property type="entry name" value="LIPOPROTEIN YIAD-RELATED"/>
    <property type="match status" value="1"/>
</dbReference>
<dbReference type="PROSITE" id="PS51123">
    <property type="entry name" value="OMPA_2"/>
    <property type="match status" value="1"/>
</dbReference>
<keyword evidence="2 4" id="KW-0472">Membrane</keyword>
<evidence type="ECO:0000256" key="2">
    <source>
        <dbReference type="ARBA" id="ARBA00023136"/>
    </source>
</evidence>
<sequence>MHLSSALKIAASLTLVFALGACSSKSKKEDENVIGQRGNRGPDSALSGAAGDLRKSTKFSTLSQNIRFNVGSSELNASSRRALDEIASELKKTSNSYEKIRISGLTDPQGDADRNLRLSEARAMRVRDYLVSRGVSEDKLETIGKGAVARESLGTSSQMARDRRVDFEIVE</sequence>
<keyword evidence="3" id="KW-0998">Cell outer membrane</keyword>
<evidence type="ECO:0000256" key="5">
    <source>
        <dbReference type="SAM" id="MobiDB-lite"/>
    </source>
</evidence>
<evidence type="ECO:0000313" key="7">
    <source>
        <dbReference type="EMBL" id="ASD65049.1"/>
    </source>
</evidence>
<dbReference type="GO" id="GO:0009279">
    <property type="term" value="C:cell outer membrane"/>
    <property type="evidence" value="ECO:0007669"/>
    <property type="project" value="UniProtKB-SubCell"/>
</dbReference>
<evidence type="ECO:0000259" key="6">
    <source>
        <dbReference type="PROSITE" id="PS51123"/>
    </source>
</evidence>
<dbReference type="InterPro" id="IPR036737">
    <property type="entry name" value="OmpA-like_sf"/>
</dbReference>
<dbReference type="RefSeq" id="WP_088566462.1">
    <property type="nucleotide sequence ID" value="NZ_CP020946.1"/>
</dbReference>
<proteinExistence type="predicted"/>
<dbReference type="CDD" id="cd07185">
    <property type="entry name" value="OmpA_C-like"/>
    <property type="match status" value="1"/>
</dbReference>